<dbReference type="EMBL" id="FNIJ01000005">
    <property type="protein sequence ID" value="SDN81334.1"/>
    <property type="molecule type" value="Genomic_DNA"/>
</dbReference>
<gene>
    <name evidence="3" type="ORF">SAMN05216193_105160</name>
</gene>
<dbReference type="PANTHER" id="PTHR41259:SF1">
    <property type="entry name" value="DOUBLE-STRAND BREAK REPAIR RAD50 ATPASE, PUTATIVE-RELATED"/>
    <property type="match status" value="1"/>
</dbReference>
<keyword evidence="3" id="KW-0269">Exonuclease</keyword>
<reference evidence="4" key="1">
    <citation type="submission" date="2016-10" db="EMBL/GenBank/DDBJ databases">
        <authorList>
            <person name="Varghese N."/>
            <person name="Submissions S."/>
        </authorList>
    </citation>
    <scope>NUCLEOTIDE SEQUENCE [LARGE SCALE GENOMIC DNA]</scope>
    <source>
        <strain evidence="4">JCM 21621</strain>
    </source>
</reference>
<feature type="domain" description="Rad50/SbcC-type AAA" evidence="2">
    <location>
        <begin position="5"/>
        <end position="324"/>
    </location>
</feature>
<evidence type="ECO:0000256" key="1">
    <source>
        <dbReference type="SAM" id="Coils"/>
    </source>
</evidence>
<dbReference type="InterPro" id="IPR038729">
    <property type="entry name" value="Rad50/SbcC_AAA"/>
</dbReference>
<protein>
    <submittedName>
        <fullName evidence="3">DNA repair exonuclease SbcCD ATPase subunit</fullName>
    </submittedName>
</protein>
<accession>A0A1H0EFV9</accession>
<name>A0A1H0EFV9_9PSED</name>
<keyword evidence="3" id="KW-0540">Nuclease</keyword>
<dbReference type="RefSeq" id="WP_084310577.1">
    <property type="nucleotide sequence ID" value="NZ_FNIJ01000005.1"/>
</dbReference>
<dbReference type="PANTHER" id="PTHR41259">
    <property type="entry name" value="DOUBLE-STRAND BREAK REPAIR RAD50 ATPASE, PUTATIVE-RELATED"/>
    <property type="match status" value="1"/>
</dbReference>
<dbReference type="InterPro" id="IPR027417">
    <property type="entry name" value="P-loop_NTPase"/>
</dbReference>
<dbReference type="Pfam" id="PF13476">
    <property type="entry name" value="AAA_23"/>
    <property type="match status" value="1"/>
</dbReference>
<feature type="coiled-coil region" evidence="1">
    <location>
        <begin position="663"/>
        <end position="744"/>
    </location>
</feature>
<organism evidence="3 4">
    <name type="scientific">Pseudomonas jinjuensis</name>
    <dbReference type="NCBI Taxonomy" id="198616"/>
    <lineage>
        <taxon>Bacteria</taxon>
        <taxon>Pseudomonadati</taxon>
        <taxon>Pseudomonadota</taxon>
        <taxon>Gammaproteobacteria</taxon>
        <taxon>Pseudomonadales</taxon>
        <taxon>Pseudomonadaceae</taxon>
        <taxon>Pseudomonas</taxon>
    </lineage>
</organism>
<feature type="coiled-coil region" evidence="1">
    <location>
        <begin position="201"/>
        <end position="274"/>
    </location>
</feature>
<dbReference type="SUPFAM" id="SSF52540">
    <property type="entry name" value="P-loop containing nucleoside triphosphate hydrolases"/>
    <property type="match status" value="1"/>
</dbReference>
<dbReference type="Gene3D" id="3.40.50.300">
    <property type="entry name" value="P-loop containing nucleotide triphosphate hydrolases"/>
    <property type="match status" value="2"/>
</dbReference>
<proteinExistence type="predicted"/>
<feature type="coiled-coil region" evidence="1">
    <location>
        <begin position="302"/>
        <end position="397"/>
    </location>
</feature>
<dbReference type="GO" id="GO:0004527">
    <property type="term" value="F:exonuclease activity"/>
    <property type="evidence" value="ECO:0007669"/>
    <property type="project" value="UniProtKB-KW"/>
</dbReference>
<keyword evidence="1" id="KW-0175">Coiled coil</keyword>
<evidence type="ECO:0000313" key="4">
    <source>
        <dbReference type="Proteomes" id="UP000242957"/>
    </source>
</evidence>
<evidence type="ECO:0000259" key="2">
    <source>
        <dbReference type="Pfam" id="PF13476"/>
    </source>
</evidence>
<keyword evidence="4" id="KW-1185">Reference proteome</keyword>
<dbReference type="OrthoDB" id="9764467at2"/>
<dbReference type="Proteomes" id="UP000242957">
    <property type="component" value="Unassembled WGS sequence"/>
</dbReference>
<sequence>MKLHRMRIEQVRQFRQPLEICDLEPGINLFTGPNESGKSTLVRAIRAAFFERHKSSSVEDLQPWGDSSAAPGIQLEFDWQDKRWRLAKSFLRQKRCDLQVGGQSFNGDEAEERLAELLGYQFPGRGASKAEHWGIPGLLWIEQGSGQNIHDAVAYAGDHLKSALGESLGEVASSAGDELIARVERERAVLLTSTGRPTGDYARINQQYDEYRARLDELDASISTYRQQVDRLGELRQQQQEDATKPWQDYRRQAKEAEDRLAEVEGWVREQQREQKELQHCLDSQQLCRDQLRTFAKQQQELEQRDKARQKAETTLAELQARQEQVETRLTRAQTAYQQARETLKQARQDEQRTALSRESAQLDQELAEIEGNLSNARELQAQLLQQREQLQANRIDAAQLKKLQKLSRDLDDLAIAQQAVATRLQFELLPGQSLQLDSESLTGQGERLLLEPTDLHIAGVGKLRVQPGGEDIADLVRRQQVLQDDITGLLGSLRVENLVQAEERAEQCRSLQEDIRRNELLLNSHAPDGVDELSNRQQLGNQRRQELQALLAELPESAADKISVTTAETHLETADETLKAAEKAEASFRVELGLASQALQSSNTEWQKLQDEIQSPDRQQRERQLNDQLLDLRATETGLETSIGSRQQQIDAANPDILRQDIDRLSRTADAMEKAAQERDKELIRLQTSLETLGAQGLEEQRAELAQDFQLVSRRRDEFSRRAAALNLLLELLKAKRQALTRRLQAPLQRHLNRYLQLLFPQASLTVDEDLIPEQLIRTANGTEERGDFAALSFGAREQMGLISRLAYADLLKEAGRPTLIILDDALVHSDPQRLGQMKRILFDAAQRHQILLFTCHPENWRDLGVAPRDMQSLKVSA</sequence>
<keyword evidence="3" id="KW-0378">Hydrolase</keyword>
<dbReference type="STRING" id="198616.SAMN05216193_105160"/>
<dbReference type="AlphaFoldDB" id="A0A1H0EFV9"/>
<evidence type="ECO:0000313" key="3">
    <source>
        <dbReference type="EMBL" id="SDN81334.1"/>
    </source>
</evidence>